<feature type="compositionally biased region" description="Pro residues" evidence="1">
    <location>
        <begin position="189"/>
        <end position="204"/>
    </location>
</feature>
<reference evidence="2" key="1">
    <citation type="journal article" date="2023" name="Mol. Phylogenet. Evol.">
        <title>Genome-scale phylogeny and comparative genomics of the fungal order Sordariales.</title>
        <authorList>
            <person name="Hensen N."/>
            <person name="Bonometti L."/>
            <person name="Westerberg I."/>
            <person name="Brannstrom I.O."/>
            <person name="Guillou S."/>
            <person name="Cros-Aarteil S."/>
            <person name="Calhoun S."/>
            <person name="Haridas S."/>
            <person name="Kuo A."/>
            <person name="Mondo S."/>
            <person name="Pangilinan J."/>
            <person name="Riley R."/>
            <person name="LaButti K."/>
            <person name="Andreopoulos B."/>
            <person name="Lipzen A."/>
            <person name="Chen C."/>
            <person name="Yan M."/>
            <person name="Daum C."/>
            <person name="Ng V."/>
            <person name="Clum A."/>
            <person name="Steindorff A."/>
            <person name="Ohm R.A."/>
            <person name="Martin F."/>
            <person name="Silar P."/>
            <person name="Natvig D.O."/>
            <person name="Lalanne C."/>
            <person name="Gautier V."/>
            <person name="Ament-Velasquez S.L."/>
            <person name="Kruys A."/>
            <person name="Hutchinson M.I."/>
            <person name="Powell A.J."/>
            <person name="Barry K."/>
            <person name="Miller A.N."/>
            <person name="Grigoriev I.V."/>
            <person name="Debuchy R."/>
            <person name="Gladieux P."/>
            <person name="Hiltunen Thoren M."/>
            <person name="Johannesson H."/>
        </authorList>
    </citation>
    <scope>NUCLEOTIDE SEQUENCE</scope>
    <source>
        <strain evidence="2">FGSC 1904</strain>
    </source>
</reference>
<dbReference type="EMBL" id="JAUTDP010000014">
    <property type="protein sequence ID" value="KAK3389029.1"/>
    <property type="molecule type" value="Genomic_DNA"/>
</dbReference>
<dbReference type="Proteomes" id="UP001281003">
    <property type="component" value="Unassembled WGS sequence"/>
</dbReference>
<name>A0AAE0NWW4_SORBR</name>
<accession>A0AAE0NWW4</accession>
<reference evidence="2" key="2">
    <citation type="submission" date="2023-07" db="EMBL/GenBank/DDBJ databases">
        <authorList>
            <consortium name="Lawrence Berkeley National Laboratory"/>
            <person name="Haridas S."/>
            <person name="Hensen N."/>
            <person name="Bonometti L."/>
            <person name="Westerberg I."/>
            <person name="Brannstrom I.O."/>
            <person name="Guillou S."/>
            <person name="Cros-Aarteil S."/>
            <person name="Calhoun S."/>
            <person name="Kuo A."/>
            <person name="Mondo S."/>
            <person name="Pangilinan J."/>
            <person name="Riley R."/>
            <person name="LaButti K."/>
            <person name="Andreopoulos B."/>
            <person name="Lipzen A."/>
            <person name="Chen C."/>
            <person name="Yanf M."/>
            <person name="Daum C."/>
            <person name="Ng V."/>
            <person name="Clum A."/>
            <person name="Steindorff A."/>
            <person name="Ohm R."/>
            <person name="Martin F."/>
            <person name="Silar P."/>
            <person name="Natvig D."/>
            <person name="Lalanne C."/>
            <person name="Gautier V."/>
            <person name="Ament-velasquez S.L."/>
            <person name="Kruys A."/>
            <person name="Hutchinson M.I."/>
            <person name="Powell A.J."/>
            <person name="Barry K."/>
            <person name="Miller A.N."/>
            <person name="Grigoriev I.V."/>
            <person name="Debuchy R."/>
            <person name="Gladieux P."/>
            <person name="Thoren M.H."/>
            <person name="Johannesson H."/>
        </authorList>
    </citation>
    <scope>NUCLEOTIDE SEQUENCE</scope>
    <source>
        <strain evidence="2">FGSC 1904</strain>
    </source>
</reference>
<gene>
    <name evidence="2" type="ORF">B0T20DRAFT_397344</name>
</gene>
<proteinExistence type="predicted"/>
<organism evidence="2 3">
    <name type="scientific">Sordaria brevicollis</name>
    <dbReference type="NCBI Taxonomy" id="83679"/>
    <lineage>
        <taxon>Eukaryota</taxon>
        <taxon>Fungi</taxon>
        <taxon>Dikarya</taxon>
        <taxon>Ascomycota</taxon>
        <taxon>Pezizomycotina</taxon>
        <taxon>Sordariomycetes</taxon>
        <taxon>Sordariomycetidae</taxon>
        <taxon>Sordariales</taxon>
        <taxon>Sordariaceae</taxon>
        <taxon>Sordaria</taxon>
    </lineage>
</organism>
<sequence>MSPKFVAADVAFFKAWEFCTEEERNRLQDLNPNFQQKATGHPCIVLKTDGRYALITTVSAHGSGDYNDWCPPWKRGHPSNWKRRDRYRAFKGTERPHRGRAFLRLSKGAWPKTRGSWVNVETVLLVPVDLLVFFTNAWGFDWYSNRYIPQVDQESFRDLLQHIAEANREWSAMVRRWKELGVPAEEEQPPAPPSRPLPPTPPTTLPKQVVAPSAPSSVGKLSWAMVARG</sequence>
<evidence type="ECO:0000313" key="3">
    <source>
        <dbReference type="Proteomes" id="UP001281003"/>
    </source>
</evidence>
<dbReference type="AlphaFoldDB" id="A0AAE0NWW4"/>
<evidence type="ECO:0000313" key="2">
    <source>
        <dbReference type="EMBL" id="KAK3389029.1"/>
    </source>
</evidence>
<keyword evidence="3" id="KW-1185">Reference proteome</keyword>
<feature type="region of interest" description="Disordered" evidence="1">
    <location>
        <begin position="183"/>
        <end position="217"/>
    </location>
</feature>
<protein>
    <submittedName>
        <fullName evidence="2">Uncharacterized protein</fullName>
    </submittedName>
</protein>
<comment type="caution">
    <text evidence="2">The sequence shown here is derived from an EMBL/GenBank/DDBJ whole genome shotgun (WGS) entry which is preliminary data.</text>
</comment>
<evidence type="ECO:0000256" key="1">
    <source>
        <dbReference type="SAM" id="MobiDB-lite"/>
    </source>
</evidence>